<comment type="caution">
    <text evidence="2">The sequence shown here is derived from an EMBL/GenBank/DDBJ whole genome shotgun (WGS) entry which is preliminary data.</text>
</comment>
<evidence type="ECO:0000313" key="3">
    <source>
        <dbReference type="Proteomes" id="UP001497392"/>
    </source>
</evidence>
<dbReference type="Proteomes" id="UP001497392">
    <property type="component" value="Unassembled WGS sequence"/>
</dbReference>
<dbReference type="EMBL" id="CAXHTA020000004">
    <property type="protein sequence ID" value="CAL5220709.1"/>
    <property type="molecule type" value="Genomic_DNA"/>
</dbReference>
<reference evidence="2 3" key="1">
    <citation type="submission" date="2024-06" db="EMBL/GenBank/DDBJ databases">
        <authorList>
            <person name="Kraege A."/>
            <person name="Thomma B."/>
        </authorList>
    </citation>
    <scope>NUCLEOTIDE SEQUENCE [LARGE SCALE GENOMIC DNA]</scope>
</reference>
<feature type="compositionally biased region" description="Polar residues" evidence="1">
    <location>
        <begin position="291"/>
        <end position="304"/>
    </location>
</feature>
<gene>
    <name evidence="2" type="primary">g2765</name>
    <name evidence="2" type="ORF">VP750_LOCUS2368</name>
</gene>
<keyword evidence="3" id="KW-1185">Reference proteome</keyword>
<feature type="compositionally biased region" description="Basic residues" evidence="1">
    <location>
        <begin position="171"/>
        <end position="182"/>
    </location>
</feature>
<evidence type="ECO:0000313" key="2">
    <source>
        <dbReference type="EMBL" id="CAL5220709.1"/>
    </source>
</evidence>
<organism evidence="2 3">
    <name type="scientific">Coccomyxa viridis</name>
    <dbReference type="NCBI Taxonomy" id="1274662"/>
    <lineage>
        <taxon>Eukaryota</taxon>
        <taxon>Viridiplantae</taxon>
        <taxon>Chlorophyta</taxon>
        <taxon>core chlorophytes</taxon>
        <taxon>Trebouxiophyceae</taxon>
        <taxon>Trebouxiophyceae incertae sedis</taxon>
        <taxon>Coccomyxaceae</taxon>
        <taxon>Coccomyxa</taxon>
    </lineage>
</organism>
<name>A0ABP1FNH4_9CHLO</name>
<evidence type="ECO:0000256" key="1">
    <source>
        <dbReference type="SAM" id="MobiDB-lite"/>
    </source>
</evidence>
<sequence length="457" mass="49148">MLLHFDETPEAEEAQIQACDEQHITLPGDDSQAALHIPVHMSQGQLISPFLCQLTVHGLPPSLARRGIGQQLLSRAGYSSQECTVEGEFMGDLPTQYASQQAAGGVGNADACLIFIRPPPGDRELLRMPKSFRIGEDRIHISRPGQRLATHTQPLKADSQVVTHREGPRTIRTRQRVQRAARRAAAAEPSRPAPAARPTRCSPFSGAAIPQSPTPTAGSLRWDPAPGAAAPSPAPEAAAPGPPAPDSRVPGSHSRATGTRAPVSPELRALEATVAGSRHSSTDRRGLGSTLGRQTASAGQTRFTRASPAAQPQDMDCSPPMGAIVLPPLHQCDSMDADDPEPQTAQPAVPGAQPMDVCAPQLSEDIRDELMHWMDAHTALTFLTEAMPWPGYTLRSLMTSQPSPSHSTSMPLSRPLMRLRRRGSRLWILRCAGAALPQLSLRALRHLLQHARQSRQP</sequence>
<proteinExistence type="predicted"/>
<feature type="compositionally biased region" description="Low complexity" evidence="1">
    <location>
        <begin position="224"/>
        <end position="239"/>
    </location>
</feature>
<accession>A0ABP1FNH4</accession>
<protein>
    <submittedName>
        <fullName evidence="2">G2765 protein</fullName>
    </submittedName>
</protein>
<feature type="compositionally biased region" description="Low complexity" evidence="1">
    <location>
        <begin position="183"/>
        <end position="200"/>
    </location>
</feature>
<feature type="region of interest" description="Disordered" evidence="1">
    <location>
        <begin position="137"/>
        <end position="355"/>
    </location>
</feature>